<protein>
    <submittedName>
        <fullName evidence="7">TauD/TfdA family dioxygenase</fullName>
    </submittedName>
</protein>
<evidence type="ECO:0000256" key="2">
    <source>
        <dbReference type="ARBA" id="ARBA00022723"/>
    </source>
</evidence>
<reference evidence="7 8" key="1">
    <citation type="submission" date="2019-03" db="EMBL/GenBank/DDBJ databases">
        <title>Diverse conjugative elements silence natural transformation in Legionella species.</title>
        <authorList>
            <person name="Durieux I."/>
            <person name="Ginevra C."/>
            <person name="Attaiech L."/>
            <person name="Picq K."/>
            <person name="Juan P.A."/>
            <person name="Jarraud S."/>
            <person name="Charpentier X."/>
        </authorList>
    </citation>
    <scope>NUCLEOTIDE SEQUENCE [LARGE SCALE GENOMIC DNA]</scope>
    <source>
        <strain evidence="7 8">HL-0427-4011</strain>
    </source>
</reference>
<evidence type="ECO:0000313" key="8">
    <source>
        <dbReference type="Proteomes" id="UP000295517"/>
    </source>
</evidence>
<keyword evidence="4" id="KW-0560">Oxidoreductase</keyword>
<dbReference type="GO" id="GO:0046872">
    <property type="term" value="F:metal ion binding"/>
    <property type="evidence" value="ECO:0007669"/>
    <property type="project" value="UniProtKB-KW"/>
</dbReference>
<dbReference type="AlphaFoldDB" id="A0AAX1EI90"/>
<accession>A0AAX1EI90</accession>
<dbReference type="PANTHER" id="PTHR30468">
    <property type="entry name" value="ALPHA-KETOGLUTARATE-DEPENDENT SULFONATE DIOXYGENASE"/>
    <property type="match status" value="1"/>
</dbReference>
<feature type="domain" description="TauD/TfdA-like" evidence="6">
    <location>
        <begin position="5"/>
        <end position="275"/>
    </location>
</feature>
<sequence>MNNFEISPLSHAIGVELTGFQLHPKLSQSEVQTIQEIILEHQIVVFRDQQLTVEQQIKTCGLFGPIEPHPLKDNTCKYKEITYVSNVTDDGKAVGYPGPAFHIWHSDMCYEPVPPKFSFLFAEKAPTQGGNTLFANTQQAFTDLEPNFQKQLLELNAVFGFSEKLMQRCKELGYELVINPCDQRPDCIHPVIRTHPITKKQSIFVNWTHTDCILGMSESESQSLLTQLFEHYTQDKYCYSHQYRENDLIVWDNSSTMHTGDGTVAIDKPRIMRRVVVQY</sequence>
<dbReference type="EMBL" id="CP038254">
    <property type="protein sequence ID" value="QBR84757.1"/>
    <property type="molecule type" value="Genomic_DNA"/>
</dbReference>
<keyword evidence="2" id="KW-0479">Metal-binding</keyword>
<dbReference type="PANTHER" id="PTHR30468:SF1">
    <property type="entry name" value="ALPHA-KETOGLUTARATE-DEPENDENT SULFONATE DIOXYGENASE"/>
    <property type="match status" value="1"/>
</dbReference>
<evidence type="ECO:0000313" key="7">
    <source>
        <dbReference type="EMBL" id="QBR84757.1"/>
    </source>
</evidence>
<proteinExistence type="inferred from homology"/>
<name>A0AAX1EI90_9GAMM</name>
<dbReference type="GO" id="GO:0005737">
    <property type="term" value="C:cytoplasm"/>
    <property type="evidence" value="ECO:0007669"/>
    <property type="project" value="TreeGrafter"/>
</dbReference>
<keyword evidence="5" id="KW-0408">Iron</keyword>
<dbReference type="Pfam" id="PF02668">
    <property type="entry name" value="TauD"/>
    <property type="match status" value="1"/>
</dbReference>
<evidence type="ECO:0000256" key="1">
    <source>
        <dbReference type="ARBA" id="ARBA00005896"/>
    </source>
</evidence>
<evidence type="ECO:0000259" key="6">
    <source>
        <dbReference type="Pfam" id="PF02668"/>
    </source>
</evidence>
<evidence type="ECO:0000256" key="5">
    <source>
        <dbReference type="ARBA" id="ARBA00023004"/>
    </source>
</evidence>
<dbReference type="GO" id="GO:0000908">
    <property type="term" value="F:taurine dioxygenase activity"/>
    <property type="evidence" value="ECO:0007669"/>
    <property type="project" value="TreeGrafter"/>
</dbReference>
<dbReference type="SUPFAM" id="SSF51197">
    <property type="entry name" value="Clavaminate synthase-like"/>
    <property type="match status" value="1"/>
</dbReference>
<dbReference type="InterPro" id="IPR042098">
    <property type="entry name" value="TauD-like_sf"/>
</dbReference>
<dbReference type="RefSeq" id="WP_135060940.1">
    <property type="nucleotide sequence ID" value="NZ_CP038254.1"/>
</dbReference>
<dbReference type="InterPro" id="IPR003819">
    <property type="entry name" value="TauD/TfdA-like"/>
</dbReference>
<gene>
    <name evidence="7" type="ORF">E3983_10575</name>
</gene>
<comment type="similarity">
    <text evidence="1">Belongs to the TfdA dioxygenase family.</text>
</comment>
<dbReference type="Proteomes" id="UP000295517">
    <property type="component" value="Chromosome"/>
</dbReference>
<dbReference type="InterPro" id="IPR051323">
    <property type="entry name" value="AtsK-like"/>
</dbReference>
<dbReference type="Gene3D" id="3.60.130.10">
    <property type="entry name" value="Clavaminate synthase-like"/>
    <property type="match status" value="1"/>
</dbReference>
<keyword evidence="3 7" id="KW-0223">Dioxygenase</keyword>
<organism evidence="7 8">
    <name type="scientific">Legionella israelensis</name>
    <dbReference type="NCBI Taxonomy" id="454"/>
    <lineage>
        <taxon>Bacteria</taxon>
        <taxon>Pseudomonadati</taxon>
        <taxon>Pseudomonadota</taxon>
        <taxon>Gammaproteobacteria</taxon>
        <taxon>Legionellales</taxon>
        <taxon>Legionellaceae</taxon>
        <taxon>Legionella</taxon>
    </lineage>
</organism>
<evidence type="ECO:0000256" key="3">
    <source>
        <dbReference type="ARBA" id="ARBA00022964"/>
    </source>
</evidence>
<evidence type="ECO:0000256" key="4">
    <source>
        <dbReference type="ARBA" id="ARBA00023002"/>
    </source>
</evidence>
<dbReference type="GO" id="GO:0006790">
    <property type="term" value="P:sulfur compound metabolic process"/>
    <property type="evidence" value="ECO:0007669"/>
    <property type="project" value="TreeGrafter"/>
</dbReference>